<evidence type="ECO:0000256" key="1">
    <source>
        <dbReference type="SAM" id="Phobius"/>
    </source>
</evidence>
<proteinExistence type="predicted"/>
<keyword evidence="1" id="KW-1133">Transmembrane helix</keyword>
<protein>
    <submittedName>
        <fullName evidence="2">Uncharacterized protein</fullName>
    </submittedName>
</protein>
<comment type="caution">
    <text evidence="2">The sequence shown here is derived from an EMBL/GenBank/DDBJ whole genome shotgun (WGS) entry which is preliminary data.</text>
</comment>
<dbReference type="RefSeq" id="XP_015407528.1">
    <property type="nucleotide sequence ID" value="XM_015551748.1"/>
</dbReference>
<evidence type="ECO:0000313" key="3">
    <source>
        <dbReference type="Proteomes" id="UP000037505"/>
    </source>
</evidence>
<dbReference type="GeneID" id="26808296"/>
<feature type="transmembrane region" description="Helical" evidence="1">
    <location>
        <begin position="51"/>
        <end position="73"/>
    </location>
</feature>
<dbReference type="Proteomes" id="UP000037505">
    <property type="component" value="Unassembled WGS sequence"/>
</dbReference>
<dbReference type="AlphaFoldDB" id="A0A0L1J4K7"/>
<sequence>MGNICTRKRPTNVDTENVVDIGADIPAVHMTFSQRCIVMIGPSAISFHSPIWRLTLCTPVMLVIYMVVVPMFWKEDAASFRINNASGPNNGG</sequence>
<evidence type="ECO:0000313" key="2">
    <source>
        <dbReference type="EMBL" id="KNG86605.1"/>
    </source>
</evidence>
<reference evidence="2 3" key="1">
    <citation type="submission" date="2014-06" db="EMBL/GenBank/DDBJ databases">
        <title>The Genome of the Aflatoxigenic Filamentous Fungus Aspergillus nomius.</title>
        <authorList>
            <person name="Moore M.G."/>
            <person name="Shannon B.M."/>
            <person name="Brian M.M."/>
        </authorList>
    </citation>
    <scope>NUCLEOTIDE SEQUENCE [LARGE SCALE GENOMIC DNA]</scope>
    <source>
        <strain evidence="2 3">NRRL 13137</strain>
    </source>
</reference>
<name>A0A0L1J4K7_ASPN3</name>
<dbReference type="EMBL" id="JNOM01000109">
    <property type="protein sequence ID" value="KNG86605.1"/>
    <property type="molecule type" value="Genomic_DNA"/>
</dbReference>
<gene>
    <name evidence="2" type="ORF">ANOM_006492</name>
</gene>
<keyword evidence="3" id="KW-1185">Reference proteome</keyword>
<accession>A0A0L1J4K7</accession>
<keyword evidence="1" id="KW-0812">Transmembrane</keyword>
<organism evidence="2 3">
    <name type="scientific">Aspergillus nomiae NRRL (strain ATCC 15546 / NRRL 13137 / CBS 260.88 / M93)</name>
    <dbReference type="NCBI Taxonomy" id="1509407"/>
    <lineage>
        <taxon>Eukaryota</taxon>
        <taxon>Fungi</taxon>
        <taxon>Dikarya</taxon>
        <taxon>Ascomycota</taxon>
        <taxon>Pezizomycotina</taxon>
        <taxon>Eurotiomycetes</taxon>
        <taxon>Eurotiomycetidae</taxon>
        <taxon>Eurotiales</taxon>
        <taxon>Aspergillaceae</taxon>
        <taxon>Aspergillus</taxon>
        <taxon>Aspergillus subgen. Circumdati</taxon>
    </lineage>
</organism>
<keyword evidence="1" id="KW-0472">Membrane</keyword>